<evidence type="ECO:0000256" key="11">
    <source>
        <dbReference type="ARBA" id="ARBA00023136"/>
    </source>
</evidence>
<dbReference type="PANTHER" id="PTHR30558">
    <property type="entry name" value="EXBD MEMBRANE COMPONENT OF PMF-DRIVEN MACROMOLECULE IMPORT SYSTEM"/>
    <property type="match status" value="1"/>
</dbReference>
<evidence type="ECO:0000256" key="2">
    <source>
        <dbReference type="ARBA" id="ARBA00004249"/>
    </source>
</evidence>
<evidence type="ECO:0000256" key="1">
    <source>
        <dbReference type="ARBA" id="ARBA00003540"/>
    </source>
</evidence>
<dbReference type="OrthoDB" id="9798629at2"/>
<dbReference type="KEGG" id="cna:AB433_14220"/>
<keyword evidence="7" id="KW-0997">Cell inner membrane</keyword>
<keyword evidence="9 12" id="KW-0653">Protein transport</keyword>
<dbReference type="PATRIC" id="fig|1348774.3.peg.2989"/>
<evidence type="ECO:0000256" key="6">
    <source>
        <dbReference type="ARBA" id="ARBA00022475"/>
    </source>
</evidence>
<organism evidence="13 14">
    <name type="scientific">Croceicoccus naphthovorans</name>
    <dbReference type="NCBI Taxonomy" id="1348774"/>
    <lineage>
        <taxon>Bacteria</taxon>
        <taxon>Pseudomonadati</taxon>
        <taxon>Pseudomonadota</taxon>
        <taxon>Alphaproteobacteria</taxon>
        <taxon>Sphingomonadales</taxon>
        <taxon>Erythrobacteraceae</taxon>
        <taxon>Croceicoccus</taxon>
    </lineage>
</organism>
<comment type="similarity">
    <text evidence="3 12">Belongs to the ExbD/TolR family.</text>
</comment>
<comment type="subunit">
    <text evidence="4">The accessory proteins ExbB and ExbD seem to form a complex with TonB.</text>
</comment>
<evidence type="ECO:0000256" key="10">
    <source>
        <dbReference type="ARBA" id="ARBA00022989"/>
    </source>
</evidence>
<dbReference type="InterPro" id="IPR003400">
    <property type="entry name" value="ExbD"/>
</dbReference>
<reference evidence="13 14" key="1">
    <citation type="submission" date="2015-06" db="EMBL/GenBank/DDBJ databases">
        <authorList>
            <person name="Zeng Y."/>
            <person name="Huang Y."/>
        </authorList>
    </citation>
    <scope>NUCLEOTIDE SEQUENCE [LARGE SCALE GENOMIC DNA]</scope>
    <source>
        <strain evidence="13 14">PQ-2</strain>
    </source>
</reference>
<keyword evidence="6" id="KW-1003">Cell membrane</keyword>
<evidence type="ECO:0000256" key="4">
    <source>
        <dbReference type="ARBA" id="ARBA00011471"/>
    </source>
</evidence>
<protein>
    <submittedName>
        <fullName evidence="13">Biopolymer transporter ExbD</fullName>
    </submittedName>
</protein>
<proteinExistence type="inferred from homology"/>
<evidence type="ECO:0000256" key="8">
    <source>
        <dbReference type="ARBA" id="ARBA00022692"/>
    </source>
</evidence>
<keyword evidence="5 12" id="KW-0813">Transport</keyword>
<dbReference type="Proteomes" id="UP000035287">
    <property type="component" value="Chromosome"/>
</dbReference>
<comment type="subcellular location">
    <subcellularLocation>
        <location evidence="2">Cell inner membrane</location>
        <topology evidence="2">Single-pass type II membrane protein</topology>
    </subcellularLocation>
    <subcellularLocation>
        <location evidence="12">Cell membrane</location>
        <topology evidence="12">Single-pass type II membrane protein</topology>
    </subcellularLocation>
</comment>
<dbReference type="RefSeq" id="WP_047821902.1">
    <property type="nucleotide sequence ID" value="NZ_CP011770.1"/>
</dbReference>
<dbReference type="STRING" id="1348774.AB433_14220"/>
<evidence type="ECO:0000256" key="12">
    <source>
        <dbReference type="RuleBase" id="RU003879"/>
    </source>
</evidence>
<sequence>MAMTATASHDDPMMEMNTTPLIDVMLVLLIMFVITIPIATHTTPVELPTHTDDLPGPLSPVVNKIVLTNDDAILWNGTAVTQADLPVLLAKTRTLPIEPELQFEPEERAGYAISANIVATIKQSGVSRFGFVGNDRFRDFGSGPSGVNPTLPSS</sequence>
<keyword evidence="10" id="KW-1133">Transmembrane helix</keyword>
<evidence type="ECO:0000256" key="7">
    <source>
        <dbReference type="ARBA" id="ARBA00022519"/>
    </source>
</evidence>
<gene>
    <name evidence="13" type="ORF">AB433_14220</name>
</gene>
<evidence type="ECO:0000256" key="9">
    <source>
        <dbReference type="ARBA" id="ARBA00022927"/>
    </source>
</evidence>
<evidence type="ECO:0000256" key="5">
    <source>
        <dbReference type="ARBA" id="ARBA00022448"/>
    </source>
</evidence>
<dbReference type="PANTHER" id="PTHR30558:SF12">
    <property type="entry name" value="BIOPOLYMER TRANSPORT PROTEIN EXBD"/>
    <property type="match status" value="1"/>
</dbReference>
<dbReference type="Pfam" id="PF02472">
    <property type="entry name" value="ExbD"/>
    <property type="match status" value="1"/>
</dbReference>
<name>A0A0G3XKC5_9SPHN</name>
<accession>A0A0G3XKC5</accession>
<keyword evidence="14" id="KW-1185">Reference proteome</keyword>
<dbReference type="AlphaFoldDB" id="A0A0G3XKC5"/>
<keyword evidence="8 12" id="KW-0812">Transmembrane</keyword>
<dbReference type="GO" id="GO:0022857">
    <property type="term" value="F:transmembrane transporter activity"/>
    <property type="evidence" value="ECO:0007669"/>
    <property type="project" value="InterPro"/>
</dbReference>
<dbReference type="EMBL" id="CP011770">
    <property type="protein sequence ID" value="AKM10858.1"/>
    <property type="molecule type" value="Genomic_DNA"/>
</dbReference>
<keyword evidence="11" id="KW-0472">Membrane</keyword>
<dbReference type="GO" id="GO:0015031">
    <property type="term" value="P:protein transport"/>
    <property type="evidence" value="ECO:0007669"/>
    <property type="project" value="UniProtKB-KW"/>
</dbReference>
<evidence type="ECO:0000256" key="3">
    <source>
        <dbReference type="ARBA" id="ARBA00005811"/>
    </source>
</evidence>
<evidence type="ECO:0000313" key="14">
    <source>
        <dbReference type="Proteomes" id="UP000035287"/>
    </source>
</evidence>
<dbReference type="GO" id="GO:0005886">
    <property type="term" value="C:plasma membrane"/>
    <property type="evidence" value="ECO:0007669"/>
    <property type="project" value="UniProtKB-SubCell"/>
</dbReference>
<comment type="function">
    <text evidence="1">Involved in the TonB-dependent energy-dependent transport of various receptor-bound substrates.</text>
</comment>
<evidence type="ECO:0000313" key="13">
    <source>
        <dbReference type="EMBL" id="AKM10858.1"/>
    </source>
</evidence>